<comment type="caution">
    <text evidence="2">The sequence shown here is derived from an EMBL/GenBank/DDBJ whole genome shotgun (WGS) entry which is preliminary data.</text>
</comment>
<proteinExistence type="predicted"/>
<reference evidence="2 3" key="1">
    <citation type="submission" date="2019-07" db="EMBL/GenBank/DDBJ databases">
        <authorList>
            <person name="Grouzdev D.S."/>
        </authorList>
    </citation>
    <scope>NUCLEOTIDE SEQUENCE [LARGE SCALE GENOMIC DNA]</scope>
    <source>
        <strain evidence="2 3">3C</strain>
    </source>
</reference>
<organism evidence="2 3">
    <name type="scientific">Ancylobacter moscoviensis</name>
    <dbReference type="NCBI Taxonomy" id="2597768"/>
    <lineage>
        <taxon>Bacteria</taxon>
        <taxon>Pseudomonadati</taxon>
        <taxon>Pseudomonadota</taxon>
        <taxon>Alphaproteobacteria</taxon>
        <taxon>Hyphomicrobiales</taxon>
        <taxon>Xanthobacteraceae</taxon>
        <taxon>Ancylobacter</taxon>
    </lineage>
</organism>
<gene>
    <name evidence="2" type="ORF">FO470_17255</name>
</gene>
<feature type="region of interest" description="Disordered" evidence="1">
    <location>
        <begin position="40"/>
        <end position="64"/>
    </location>
</feature>
<protein>
    <submittedName>
        <fullName evidence="2">Uncharacterized protein</fullName>
    </submittedName>
</protein>
<sequence>MPTIAEVRQKFPQYNDLSDTELGDALYSKFYSDMDRGDFNRRIGLDNPPKQDPAGVRPANDAPNPYGFMDESVNAFARAMKDKLYTNDMRDATASVWNRRTREVFNELFRTPQDRANFERFMSAERGQIATRNAVSGNSTTAAQLADMAEEQGGGQGAAGYLLDQFRGGAVSGVANIARDALGRAGGLNERSGAEIARLLLGQAPDAQAAILRSIAERQASQQASAQSRAALGRLLSRGLIAGTVPQ</sequence>
<name>A0ABY3DS79_9HYPH</name>
<dbReference type="RefSeq" id="WP_144344227.1">
    <property type="nucleotide sequence ID" value="NZ_VMBP01000006.1"/>
</dbReference>
<evidence type="ECO:0000313" key="2">
    <source>
        <dbReference type="EMBL" id="TSJ60499.1"/>
    </source>
</evidence>
<accession>A0ABY3DS79</accession>
<dbReference type="Proteomes" id="UP000315321">
    <property type="component" value="Unassembled WGS sequence"/>
</dbReference>
<evidence type="ECO:0000313" key="3">
    <source>
        <dbReference type="Proteomes" id="UP000315321"/>
    </source>
</evidence>
<keyword evidence="3" id="KW-1185">Reference proteome</keyword>
<evidence type="ECO:0000256" key="1">
    <source>
        <dbReference type="SAM" id="MobiDB-lite"/>
    </source>
</evidence>
<dbReference type="EMBL" id="VMBP01000006">
    <property type="protein sequence ID" value="TSJ60499.1"/>
    <property type="molecule type" value="Genomic_DNA"/>
</dbReference>